<dbReference type="AlphaFoldDB" id="A0A433MK81"/>
<dbReference type="NCBIfam" id="TIGR03347">
    <property type="entry name" value="VI_chp_1"/>
    <property type="match status" value="1"/>
</dbReference>
<comment type="caution">
    <text evidence="2">The sequence shown here is derived from an EMBL/GenBank/DDBJ whole genome shotgun (WGS) entry which is preliminary data.</text>
</comment>
<dbReference type="Proteomes" id="UP000281118">
    <property type="component" value="Unassembled WGS sequence"/>
</dbReference>
<dbReference type="OrthoDB" id="1523296at2"/>
<feature type="compositionally biased region" description="Low complexity" evidence="1">
    <location>
        <begin position="11"/>
        <end position="25"/>
    </location>
</feature>
<name>A0A433MK81_9BURK</name>
<protein>
    <submittedName>
        <fullName evidence="2">Type VI secretion system baseplate subunit TssG</fullName>
    </submittedName>
</protein>
<gene>
    <name evidence="2" type="primary">tssG</name>
    <name evidence="2" type="ORF">EJP67_14945</name>
</gene>
<dbReference type="Pfam" id="PF06996">
    <property type="entry name" value="T6SS_TssG"/>
    <property type="match status" value="1"/>
</dbReference>
<organism evidence="2 3">
    <name type="scientific">Variovorax guangxiensis</name>
    <dbReference type="NCBI Taxonomy" id="1775474"/>
    <lineage>
        <taxon>Bacteria</taxon>
        <taxon>Pseudomonadati</taxon>
        <taxon>Pseudomonadota</taxon>
        <taxon>Betaproteobacteria</taxon>
        <taxon>Burkholderiales</taxon>
        <taxon>Comamonadaceae</taxon>
        <taxon>Variovorax</taxon>
    </lineage>
</organism>
<proteinExistence type="predicted"/>
<reference evidence="2 3" key="1">
    <citation type="submission" date="2018-12" db="EMBL/GenBank/DDBJ databases">
        <title>The genome sequences of Variovorax guangxiensis DSM 27352.</title>
        <authorList>
            <person name="Gao J."/>
            <person name="Sun J."/>
        </authorList>
    </citation>
    <scope>NUCLEOTIDE SEQUENCE [LARGE SCALE GENOMIC DNA]</scope>
    <source>
        <strain evidence="2 3">DSM 27352</strain>
    </source>
</reference>
<dbReference type="RefSeq" id="WP_126022486.1">
    <property type="nucleotide sequence ID" value="NZ_RXFT01000005.1"/>
</dbReference>
<sequence>MSETGFTDAVQQHQEQQEAASAGHAQGMVPDAAEIAVDHEVLQASAQGAGLPPARGIAQADPELWARLLEQPFEHDLFMLLRRLDAQDDHPLLGRAPRPLDEPLRLGQEPSMAFAPSNVSGVEADGDGPPRISIYGFGLFGPNGPLPLHLTEYARERKRHHADNTISAFADLFHHRLILLFYRAWADAQSVNSLDRTDGHRFVDYVASLMNMGQPGLKERDRIADHARTFMAGHLVRQTRNPEGLIQIMRLYFDVPVRIDEFVSDWVMIDERQVSRIGTLGRNHRLGGGATIGLAVRDAQSKFRLELGPLSQEQYREFLPGSKRLQQVVDWVRQYVGIEFAWELRLVLKKQDAHGMRLNSNQRLGWGSWLGTRMSDTDAGDMLFQPEALFSRSASAAPTDAFLTRSSATSRETPTT</sequence>
<accession>A0A433MK81</accession>
<evidence type="ECO:0000313" key="2">
    <source>
        <dbReference type="EMBL" id="RUR68356.1"/>
    </source>
</evidence>
<dbReference type="InterPro" id="IPR010732">
    <property type="entry name" value="T6SS_TssG-like"/>
</dbReference>
<evidence type="ECO:0000256" key="1">
    <source>
        <dbReference type="SAM" id="MobiDB-lite"/>
    </source>
</evidence>
<evidence type="ECO:0000313" key="3">
    <source>
        <dbReference type="Proteomes" id="UP000281118"/>
    </source>
</evidence>
<dbReference type="EMBL" id="RXFT01000005">
    <property type="protein sequence ID" value="RUR68356.1"/>
    <property type="molecule type" value="Genomic_DNA"/>
</dbReference>
<dbReference type="PANTHER" id="PTHR35564">
    <property type="match status" value="1"/>
</dbReference>
<dbReference type="PANTHER" id="PTHR35564:SF4">
    <property type="entry name" value="CYTOPLASMIC PROTEIN"/>
    <property type="match status" value="1"/>
</dbReference>
<feature type="region of interest" description="Disordered" evidence="1">
    <location>
        <begin position="1"/>
        <end position="25"/>
    </location>
</feature>